<protein>
    <submittedName>
        <fullName evidence="1">Uncharacterized protein</fullName>
    </submittedName>
</protein>
<sequence>MFVLPLSVMYVQQLLSSQWMVHLHRRFSSEPSDVDVEIQVQAPMEDQEELPNVRIPIRLTKKKKNPGLIPFEVCSQKMRKVFSRDLIPEGYYRPLPAHQRESFWNEWKDPRINAQIRAAYDRKANVKYTTLLHSMLKEAEAKLGRPVGVNELYLHAHTRKHNEKTFIDARSVAIYAEYESNYEELTLANLENPVDKNDLFYQVVGVNGLGSHGDSSYGILGTSTSIEPEVRQEEFEELRANFDEIFRTQQRAFADQQAMYERQIAQLQRMLMQSLHLCKHVRDNTSTNSSPLHRHT</sequence>
<comment type="caution">
    <text evidence="1">The sequence shown here is derived from an EMBL/GenBank/DDBJ whole genome shotgun (WGS) entry which is preliminary data.</text>
</comment>
<dbReference type="Proteomes" id="UP001417504">
    <property type="component" value="Unassembled WGS sequence"/>
</dbReference>
<dbReference type="InterPro" id="IPR004252">
    <property type="entry name" value="Probable_transposase_24"/>
</dbReference>
<proteinExistence type="predicted"/>
<organism evidence="1 2">
    <name type="scientific">Stephania japonica</name>
    <dbReference type="NCBI Taxonomy" id="461633"/>
    <lineage>
        <taxon>Eukaryota</taxon>
        <taxon>Viridiplantae</taxon>
        <taxon>Streptophyta</taxon>
        <taxon>Embryophyta</taxon>
        <taxon>Tracheophyta</taxon>
        <taxon>Spermatophyta</taxon>
        <taxon>Magnoliopsida</taxon>
        <taxon>Ranunculales</taxon>
        <taxon>Menispermaceae</taxon>
        <taxon>Menispermoideae</taxon>
        <taxon>Cissampelideae</taxon>
        <taxon>Stephania</taxon>
    </lineage>
</organism>
<dbReference type="EMBL" id="JBBNAE010000005">
    <property type="protein sequence ID" value="KAK9124187.1"/>
    <property type="molecule type" value="Genomic_DNA"/>
</dbReference>
<name>A0AAP0J0K6_9MAGN</name>
<keyword evidence="2" id="KW-1185">Reference proteome</keyword>
<dbReference type="Pfam" id="PF03004">
    <property type="entry name" value="Transposase_24"/>
    <property type="match status" value="1"/>
</dbReference>
<accession>A0AAP0J0K6</accession>
<evidence type="ECO:0000313" key="1">
    <source>
        <dbReference type="EMBL" id="KAK9124187.1"/>
    </source>
</evidence>
<dbReference type="AlphaFoldDB" id="A0AAP0J0K6"/>
<reference evidence="1 2" key="1">
    <citation type="submission" date="2024-01" db="EMBL/GenBank/DDBJ databases">
        <title>Genome assemblies of Stephania.</title>
        <authorList>
            <person name="Yang L."/>
        </authorList>
    </citation>
    <scope>NUCLEOTIDE SEQUENCE [LARGE SCALE GENOMIC DNA]</scope>
    <source>
        <strain evidence="1">QJT</strain>
        <tissue evidence="1">Leaf</tissue>
    </source>
</reference>
<evidence type="ECO:0000313" key="2">
    <source>
        <dbReference type="Proteomes" id="UP001417504"/>
    </source>
</evidence>
<gene>
    <name evidence="1" type="ORF">Sjap_013789</name>
</gene>